<evidence type="ECO:0000313" key="3">
    <source>
        <dbReference type="EMBL" id="KAJ1969897.1"/>
    </source>
</evidence>
<keyword evidence="4" id="KW-1185">Reference proteome</keyword>
<sequence>MRCISFVAVASLALFAVALSGAAAQVAPPVPGEPQAPAGGMADPAPPAPEGGAAAQEGTVPEPPK</sequence>
<name>A0A9W8B0C1_9FUNG</name>
<evidence type="ECO:0000313" key="4">
    <source>
        <dbReference type="Proteomes" id="UP001150925"/>
    </source>
</evidence>
<evidence type="ECO:0000256" key="2">
    <source>
        <dbReference type="SAM" id="SignalP"/>
    </source>
</evidence>
<keyword evidence="2" id="KW-0732">Signal</keyword>
<feature type="chain" id="PRO_5040981488" evidence="2">
    <location>
        <begin position="25"/>
        <end position="65"/>
    </location>
</feature>
<protein>
    <submittedName>
        <fullName evidence="3">Uncharacterized protein</fullName>
    </submittedName>
</protein>
<feature type="signal peptide" evidence="2">
    <location>
        <begin position="1"/>
        <end position="24"/>
    </location>
</feature>
<dbReference type="AlphaFoldDB" id="A0A9W8B0C1"/>
<feature type="region of interest" description="Disordered" evidence="1">
    <location>
        <begin position="26"/>
        <end position="65"/>
    </location>
</feature>
<evidence type="ECO:0000256" key="1">
    <source>
        <dbReference type="SAM" id="MobiDB-lite"/>
    </source>
</evidence>
<proteinExistence type="predicted"/>
<accession>A0A9W8B0C1</accession>
<comment type="caution">
    <text evidence="3">The sequence shown here is derived from an EMBL/GenBank/DDBJ whole genome shotgun (WGS) entry which is preliminary data.</text>
</comment>
<reference evidence="3" key="1">
    <citation type="submission" date="2022-07" db="EMBL/GenBank/DDBJ databases">
        <title>Phylogenomic reconstructions and comparative analyses of Kickxellomycotina fungi.</title>
        <authorList>
            <person name="Reynolds N.K."/>
            <person name="Stajich J.E."/>
            <person name="Barry K."/>
            <person name="Grigoriev I.V."/>
            <person name="Crous P."/>
            <person name="Smith M.E."/>
        </authorList>
    </citation>
    <scope>NUCLEOTIDE SEQUENCE</scope>
    <source>
        <strain evidence="3">RSA 1196</strain>
    </source>
</reference>
<dbReference type="EMBL" id="JANBPY010000015">
    <property type="protein sequence ID" value="KAJ1969897.1"/>
    <property type="molecule type" value="Genomic_DNA"/>
</dbReference>
<organism evidence="3 4">
    <name type="scientific">Dispira parvispora</name>
    <dbReference type="NCBI Taxonomy" id="1520584"/>
    <lineage>
        <taxon>Eukaryota</taxon>
        <taxon>Fungi</taxon>
        <taxon>Fungi incertae sedis</taxon>
        <taxon>Zoopagomycota</taxon>
        <taxon>Kickxellomycotina</taxon>
        <taxon>Dimargaritomycetes</taxon>
        <taxon>Dimargaritales</taxon>
        <taxon>Dimargaritaceae</taxon>
        <taxon>Dispira</taxon>
    </lineage>
</organism>
<dbReference type="Proteomes" id="UP001150925">
    <property type="component" value="Unassembled WGS sequence"/>
</dbReference>
<gene>
    <name evidence="3" type="ORF">IWQ62_000330</name>
</gene>